<evidence type="ECO:0000259" key="6">
    <source>
        <dbReference type="Pfam" id="PF00590"/>
    </source>
</evidence>
<evidence type="ECO:0000256" key="5">
    <source>
        <dbReference type="ARBA" id="ARBA00022691"/>
    </source>
</evidence>
<dbReference type="NCBIfam" id="TIGR00096">
    <property type="entry name" value="16S rRNA (cytidine(1402)-2'-O)-methyltransferase"/>
    <property type="match status" value="1"/>
</dbReference>
<feature type="domain" description="Tetrapyrrole methylase" evidence="6">
    <location>
        <begin position="3"/>
        <end position="222"/>
    </location>
</feature>
<evidence type="ECO:0000256" key="1">
    <source>
        <dbReference type="ARBA" id="ARBA00022490"/>
    </source>
</evidence>
<dbReference type="InterPro" id="IPR000878">
    <property type="entry name" value="4pyrrol_Mease"/>
</dbReference>
<dbReference type="PIRSF" id="PIRSF005917">
    <property type="entry name" value="MTase_YraL"/>
    <property type="match status" value="1"/>
</dbReference>
<evidence type="ECO:0000313" key="7">
    <source>
        <dbReference type="EMBL" id="OGF99235.1"/>
    </source>
</evidence>
<evidence type="ECO:0000313" key="8">
    <source>
        <dbReference type="Proteomes" id="UP000178230"/>
    </source>
</evidence>
<name>A0A1F5YGC8_9BACT</name>
<reference evidence="7 8" key="1">
    <citation type="journal article" date="2016" name="Nat. Commun.">
        <title>Thousands of microbial genomes shed light on interconnected biogeochemical processes in an aquifer system.</title>
        <authorList>
            <person name="Anantharaman K."/>
            <person name="Brown C.T."/>
            <person name="Hug L.A."/>
            <person name="Sharon I."/>
            <person name="Castelle C.J."/>
            <person name="Probst A.J."/>
            <person name="Thomas B.C."/>
            <person name="Singh A."/>
            <person name="Wilkins M.J."/>
            <person name="Karaoz U."/>
            <person name="Brodie E.L."/>
            <person name="Williams K.H."/>
            <person name="Hubbard S.S."/>
            <person name="Banfield J.F."/>
        </authorList>
    </citation>
    <scope>NUCLEOTIDE SEQUENCE [LARGE SCALE GENOMIC DNA]</scope>
</reference>
<keyword evidence="5" id="KW-0949">S-adenosyl-L-methionine</keyword>
<gene>
    <name evidence="7" type="ORF">A2Y99_00575</name>
</gene>
<dbReference type="InterPro" id="IPR008189">
    <property type="entry name" value="rRNA_ssu_MeTfrase_I"/>
</dbReference>
<dbReference type="Proteomes" id="UP000178230">
    <property type="component" value="Unassembled WGS sequence"/>
</dbReference>
<comment type="caution">
    <text evidence="7">The sequence shown here is derived from an EMBL/GenBank/DDBJ whole genome shotgun (WGS) entry which is preliminary data.</text>
</comment>
<dbReference type="EMBL" id="MFIY01000064">
    <property type="protein sequence ID" value="OGF99235.1"/>
    <property type="molecule type" value="Genomic_DNA"/>
</dbReference>
<keyword evidence="3 7" id="KW-0489">Methyltransferase</keyword>
<dbReference type="HAMAP" id="MF_01877">
    <property type="entry name" value="16SrRNA_methyltr_I"/>
    <property type="match status" value="1"/>
</dbReference>
<proteinExistence type="inferred from homology"/>
<dbReference type="Pfam" id="PF00590">
    <property type="entry name" value="TP_methylase"/>
    <property type="match status" value="1"/>
</dbReference>
<dbReference type="FunFam" id="3.40.1010.10:FF:000007">
    <property type="entry name" value="Ribosomal RNA small subunit methyltransferase I"/>
    <property type="match status" value="1"/>
</dbReference>
<dbReference type="InterPro" id="IPR014776">
    <property type="entry name" value="4pyrrole_Mease_sub2"/>
</dbReference>
<accession>A0A1F5YGC8</accession>
<dbReference type="GO" id="GO:0008168">
    <property type="term" value="F:methyltransferase activity"/>
    <property type="evidence" value="ECO:0007669"/>
    <property type="project" value="UniProtKB-KW"/>
</dbReference>
<evidence type="ECO:0000256" key="3">
    <source>
        <dbReference type="ARBA" id="ARBA00022603"/>
    </source>
</evidence>
<dbReference type="CDD" id="cd11648">
    <property type="entry name" value="RsmI"/>
    <property type="match status" value="1"/>
</dbReference>
<dbReference type="GO" id="GO:0006364">
    <property type="term" value="P:rRNA processing"/>
    <property type="evidence" value="ECO:0007669"/>
    <property type="project" value="UniProtKB-KW"/>
</dbReference>
<evidence type="ECO:0000256" key="2">
    <source>
        <dbReference type="ARBA" id="ARBA00022552"/>
    </source>
</evidence>
<dbReference type="InterPro" id="IPR018063">
    <property type="entry name" value="SAM_MeTrfase_RsmI_CS"/>
</dbReference>
<dbReference type="InterPro" id="IPR035996">
    <property type="entry name" value="4pyrrol_Methylase_sf"/>
</dbReference>
<dbReference type="GO" id="GO:0032259">
    <property type="term" value="P:methylation"/>
    <property type="evidence" value="ECO:0007669"/>
    <property type="project" value="UniProtKB-KW"/>
</dbReference>
<dbReference type="PANTHER" id="PTHR46111">
    <property type="entry name" value="RIBOSOMAL RNA SMALL SUBUNIT METHYLTRANSFERASE I"/>
    <property type="match status" value="1"/>
</dbReference>
<sequence>MGTLYLISTPIGNLDDITLRAIKTLFSVDYIACEDTRRTGNLIMNYESRIKNKELQIKDLNNSKKLQFISYYDEIEEKKLPDIINLLEKDNNVALVSDSGTPLISDPGYKLVSECIKRKIKVVSIPGPSSVLTALISSGLPPNQFIFLGYLPLNKNKRLKLIEELNQTLKISKNIKPTVIFFESPHRLIRTLQDIKNIFGDITIVVAREMTKIHEEIWRGLIVEFLLRKEK</sequence>
<evidence type="ECO:0000256" key="4">
    <source>
        <dbReference type="ARBA" id="ARBA00022679"/>
    </source>
</evidence>
<keyword evidence="2" id="KW-0698">rRNA processing</keyword>
<dbReference type="Gene3D" id="3.30.950.10">
    <property type="entry name" value="Methyltransferase, Cobalt-precorrin-4 Transmethylase, Domain 2"/>
    <property type="match status" value="1"/>
</dbReference>
<keyword evidence="1" id="KW-0963">Cytoplasm</keyword>
<dbReference type="PANTHER" id="PTHR46111:SF1">
    <property type="entry name" value="RIBOSOMAL RNA SMALL SUBUNIT METHYLTRANSFERASE I"/>
    <property type="match status" value="1"/>
</dbReference>
<dbReference type="InterPro" id="IPR014777">
    <property type="entry name" value="4pyrrole_Mease_sub1"/>
</dbReference>
<dbReference type="SUPFAM" id="SSF53790">
    <property type="entry name" value="Tetrapyrrole methylase"/>
    <property type="match status" value="1"/>
</dbReference>
<dbReference type="AlphaFoldDB" id="A0A1F5YGC8"/>
<organism evidence="7 8">
    <name type="scientific">Candidatus Gottesmanbacteria bacterium RBG_13_37_7</name>
    <dbReference type="NCBI Taxonomy" id="1798369"/>
    <lineage>
        <taxon>Bacteria</taxon>
        <taxon>Candidatus Gottesmaniibacteriota</taxon>
    </lineage>
</organism>
<keyword evidence="4 7" id="KW-0808">Transferase</keyword>
<dbReference type="PROSITE" id="PS01296">
    <property type="entry name" value="RSMI"/>
    <property type="match status" value="1"/>
</dbReference>
<protein>
    <submittedName>
        <fullName evidence="7">16S rRNA (Cytidine(1402)-2'-O)-methyltransferase</fullName>
    </submittedName>
</protein>
<feature type="non-terminal residue" evidence="7">
    <location>
        <position position="231"/>
    </location>
</feature>
<dbReference type="Gene3D" id="3.40.1010.10">
    <property type="entry name" value="Cobalt-precorrin-4 Transmethylase, Domain 1"/>
    <property type="match status" value="1"/>
</dbReference>